<dbReference type="EMBL" id="LILC01000023">
    <property type="protein sequence ID" value="KOO42753.1"/>
    <property type="molecule type" value="Genomic_DNA"/>
</dbReference>
<dbReference type="PROSITE" id="PS51464">
    <property type="entry name" value="SIS"/>
    <property type="match status" value="1"/>
</dbReference>
<comment type="caution">
    <text evidence="5">The sequence shown here is derived from an EMBL/GenBank/DDBJ whole genome shotgun (WGS) entry which is preliminary data.</text>
</comment>
<feature type="domain" description="SIS" evidence="4">
    <location>
        <begin position="55"/>
        <end position="218"/>
    </location>
</feature>
<dbReference type="EC" id="4.2.1.126" evidence="3"/>
<dbReference type="STRING" id="284581.AMD01_16535"/>
<comment type="function">
    <text evidence="3">Specifically catalyzes the cleavage of the D-lactyl ether substituent of MurNAc 6-phosphate, producing GlcNAc 6-phosphate and D-lactate.</text>
</comment>
<comment type="subunit">
    <text evidence="3">Homodimer.</text>
</comment>
<keyword evidence="6" id="KW-1185">Reference proteome</keyword>
<evidence type="ECO:0000259" key="4">
    <source>
        <dbReference type="PROSITE" id="PS51464"/>
    </source>
</evidence>
<dbReference type="Proteomes" id="UP000037558">
    <property type="component" value="Unassembled WGS sequence"/>
</dbReference>
<dbReference type="SUPFAM" id="SSF53697">
    <property type="entry name" value="SIS domain"/>
    <property type="match status" value="1"/>
</dbReference>
<proteinExistence type="inferred from homology"/>
<dbReference type="HAMAP" id="MF_00068">
    <property type="entry name" value="MurQ"/>
    <property type="match status" value="1"/>
</dbReference>
<dbReference type="PATRIC" id="fig|284581.3.peg.2809"/>
<dbReference type="Pfam" id="PF22645">
    <property type="entry name" value="GKRP_SIS_N"/>
    <property type="match status" value="1"/>
</dbReference>
<organism evidence="5 6">
    <name type="scientific">Priestia koreensis</name>
    <dbReference type="NCBI Taxonomy" id="284581"/>
    <lineage>
        <taxon>Bacteria</taxon>
        <taxon>Bacillati</taxon>
        <taxon>Bacillota</taxon>
        <taxon>Bacilli</taxon>
        <taxon>Bacillales</taxon>
        <taxon>Bacillaceae</taxon>
        <taxon>Priestia</taxon>
    </lineage>
</organism>
<dbReference type="RefSeq" id="WP_053402550.1">
    <property type="nucleotide sequence ID" value="NZ_JAMAUM010000010.1"/>
</dbReference>
<evidence type="ECO:0000256" key="2">
    <source>
        <dbReference type="ARBA" id="ARBA00023277"/>
    </source>
</evidence>
<evidence type="ECO:0000256" key="3">
    <source>
        <dbReference type="HAMAP-Rule" id="MF_00068"/>
    </source>
</evidence>
<dbReference type="GO" id="GO:0016835">
    <property type="term" value="F:carbon-oxygen lyase activity"/>
    <property type="evidence" value="ECO:0007669"/>
    <property type="project" value="UniProtKB-UniRule"/>
</dbReference>
<dbReference type="NCBIfam" id="NF003915">
    <property type="entry name" value="PRK05441.1"/>
    <property type="match status" value="1"/>
</dbReference>
<keyword evidence="1 3" id="KW-0456">Lyase</keyword>
<comment type="similarity">
    <text evidence="3">Belongs to the GCKR-like family. MurNAc-6-P etherase subfamily.</text>
</comment>
<dbReference type="GO" id="GO:0097173">
    <property type="term" value="P:N-acetylmuramic acid catabolic process"/>
    <property type="evidence" value="ECO:0007669"/>
    <property type="project" value="UniProtKB-UniPathway"/>
</dbReference>
<dbReference type="GO" id="GO:0016803">
    <property type="term" value="F:ether hydrolase activity"/>
    <property type="evidence" value="ECO:0007669"/>
    <property type="project" value="TreeGrafter"/>
</dbReference>
<dbReference type="NCBIfam" id="NF009222">
    <property type="entry name" value="PRK12570.1"/>
    <property type="match status" value="1"/>
</dbReference>
<dbReference type="InterPro" id="IPR001347">
    <property type="entry name" value="SIS_dom"/>
</dbReference>
<dbReference type="PANTHER" id="PTHR10088:SF4">
    <property type="entry name" value="GLUCOKINASE REGULATORY PROTEIN"/>
    <property type="match status" value="1"/>
</dbReference>
<evidence type="ECO:0000313" key="5">
    <source>
        <dbReference type="EMBL" id="KOO42753.1"/>
    </source>
</evidence>
<evidence type="ECO:0000313" key="6">
    <source>
        <dbReference type="Proteomes" id="UP000037558"/>
    </source>
</evidence>
<dbReference type="GO" id="GO:0009254">
    <property type="term" value="P:peptidoglycan turnover"/>
    <property type="evidence" value="ECO:0007669"/>
    <property type="project" value="TreeGrafter"/>
</dbReference>
<dbReference type="AlphaFoldDB" id="A0A0M0KWI5"/>
<dbReference type="PROSITE" id="PS01272">
    <property type="entry name" value="GCKR"/>
    <property type="match status" value="1"/>
</dbReference>
<evidence type="ECO:0000256" key="1">
    <source>
        <dbReference type="ARBA" id="ARBA00023239"/>
    </source>
</evidence>
<reference evidence="6" key="1">
    <citation type="submission" date="2015-08" db="EMBL/GenBank/DDBJ databases">
        <title>Fjat-14210 dsm16467.</title>
        <authorList>
            <person name="Liu B."/>
            <person name="Wang J."/>
            <person name="Zhu Y."/>
            <person name="Liu G."/>
            <person name="Chen Q."/>
            <person name="Chen Z."/>
            <person name="Lan J."/>
            <person name="Che J."/>
            <person name="Ge C."/>
            <person name="Shi H."/>
            <person name="Pan Z."/>
            <person name="Liu X."/>
        </authorList>
    </citation>
    <scope>NUCLEOTIDE SEQUENCE [LARGE SCALE GENOMIC DNA]</scope>
    <source>
        <strain evidence="6">DSM 16467</strain>
    </source>
</reference>
<dbReference type="Gene3D" id="1.10.8.1080">
    <property type="match status" value="1"/>
</dbReference>
<dbReference type="NCBIfam" id="TIGR00274">
    <property type="entry name" value="N-acetylmuramic acid 6-phosphate etherase"/>
    <property type="match status" value="1"/>
</dbReference>
<dbReference type="PANTHER" id="PTHR10088">
    <property type="entry name" value="GLUCOKINASE REGULATORY PROTEIN"/>
    <property type="match status" value="1"/>
</dbReference>
<comment type="miscellaneous">
    <text evidence="3">A lyase-type mechanism (elimination/hydration) is suggested for the cleavage of the lactyl ether bond of MurNAc 6-phosphate, with the formation of an alpha,beta-unsaturated aldehyde intermediate with (E)-stereochemistry, followed by the syn addition of water to give product.</text>
</comment>
<dbReference type="GO" id="GO:0097367">
    <property type="term" value="F:carbohydrate derivative binding"/>
    <property type="evidence" value="ECO:0007669"/>
    <property type="project" value="InterPro"/>
</dbReference>
<protein>
    <recommendedName>
        <fullName evidence="3">N-acetylmuramic acid 6-phosphate etherase</fullName>
        <shortName evidence="3">MurNAc-6-P etherase</shortName>
        <ecNumber evidence="3">4.2.1.126</ecNumber>
    </recommendedName>
    <alternativeName>
        <fullName evidence="3">N-acetylmuramic acid 6-phosphate hydrolase</fullName>
    </alternativeName>
    <alternativeName>
        <fullName evidence="3">N-acetylmuramic acid 6-phosphate lyase</fullName>
    </alternativeName>
</protein>
<comment type="pathway">
    <text evidence="3">Amino-sugar metabolism; N-acetylmuramate degradation.</text>
</comment>
<dbReference type="InterPro" id="IPR005488">
    <property type="entry name" value="Etherase_MurQ"/>
</dbReference>
<feature type="active site" description="Proton donor" evidence="3">
    <location>
        <position position="83"/>
    </location>
</feature>
<feature type="active site" evidence="3">
    <location>
        <position position="114"/>
    </location>
</feature>
<dbReference type="UniPathway" id="UPA00342"/>
<dbReference type="InterPro" id="IPR046348">
    <property type="entry name" value="SIS_dom_sf"/>
</dbReference>
<name>A0A0M0KWI5_9BACI</name>
<dbReference type="InterPro" id="IPR040190">
    <property type="entry name" value="MURQ/GCKR"/>
</dbReference>
<keyword evidence="2 3" id="KW-0119">Carbohydrate metabolism</keyword>
<dbReference type="GO" id="GO:0046348">
    <property type="term" value="P:amino sugar catabolic process"/>
    <property type="evidence" value="ECO:0007669"/>
    <property type="project" value="InterPro"/>
</dbReference>
<accession>A0A0M0KWI5</accession>
<comment type="catalytic activity">
    <reaction evidence="3">
        <text>N-acetyl-D-muramate 6-phosphate + H2O = N-acetyl-D-glucosamine 6-phosphate + (R)-lactate</text>
        <dbReference type="Rhea" id="RHEA:26410"/>
        <dbReference type="ChEBI" id="CHEBI:15377"/>
        <dbReference type="ChEBI" id="CHEBI:16004"/>
        <dbReference type="ChEBI" id="CHEBI:57513"/>
        <dbReference type="ChEBI" id="CHEBI:58722"/>
        <dbReference type="EC" id="4.2.1.126"/>
    </reaction>
</comment>
<gene>
    <name evidence="3 5" type="primary">murQ</name>
    <name evidence="5" type="ORF">AMD01_16535</name>
</gene>
<dbReference type="FunFam" id="3.40.50.10490:FF:000014">
    <property type="entry name" value="N-acetylmuramic acid 6-phosphate etherase"/>
    <property type="match status" value="1"/>
</dbReference>
<dbReference type="InterPro" id="IPR005486">
    <property type="entry name" value="Glucokinase_regulatory_CS"/>
</dbReference>
<dbReference type="Gene3D" id="3.40.50.10490">
    <property type="entry name" value="Glucose-6-phosphate isomerase like protein, domain 1"/>
    <property type="match status" value="1"/>
</dbReference>
<dbReference type="CDD" id="cd05007">
    <property type="entry name" value="SIS_Etherase"/>
    <property type="match status" value="1"/>
</dbReference>
<sequence length="304" mass="32944">MNIKSLLTEKRNPNTMNIDQSSSLDIIKMINEEDQSVALTVQKVLPTIARVIDRIVDRAKKGGRIFYIGAGTSGRLGILDASECPPTYSTEPDFVQAIIAGGETAILHAVEGAEDNVDLGADEIAKRNVTSLDTVIGIAASGRTPFTIGAMKEATHRGAFVASITCSPQSPMQEIAEEAMVAEVGPEVVTGSTRMKAGTAQKMILNMLSTAVMIRLGKVYENLMIDVKPSNEKLEIRAQHIIQDLTGAPLDVVKEKLARYQSVKLSILSLRTNLENDDLVNWLNAHNGHLRQALDAFHKNNSAN</sequence>